<keyword evidence="2" id="KW-1185">Reference proteome</keyword>
<accession>A0A3M7PTS1</accession>
<dbReference type="Proteomes" id="UP000276133">
    <property type="component" value="Unassembled WGS sequence"/>
</dbReference>
<proteinExistence type="predicted"/>
<gene>
    <name evidence="1" type="ORF">BpHYR1_009207</name>
</gene>
<comment type="caution">
    <text evidence="1">The sequence shown here is derived from an EMBL/GenBank/DDBJ whole genome shotgun (WGS) entry which is preliminary data.</text>
</comment>
<name>A0A3M7PTS1_BRAPC</name>
<organism evidence="1 2">
    <name type="scientific">Brachionus plicatilis</name>
    <name type="common">Marine rotifer</name>
    <name type="synonym">Brachionus muelleri</name>
    <dbReference type="NCBI Taxonomy" id="10195"/>
    <lineage>
        <taxon>Eukaryota</taxon>
        <taxon>Metazoa</taxon>
        <taxon>Spiralia</taxon>
        <taxon>Gnathifera</taxon>
        <taxon>Rotifera</taxon>
        <taxon>Eurotatoria</taxon>
        <taxon>Monogononta</taxon>
        <taxon>Pseudotrocha</taxon>
        <taxon>Ploima</taxon>
        <taxon>Brachionidae</taxon>
        <taxon>Brachionus</taxon>
    </lineage>
</organism>
<protein>
    <submittedName>
        <fullName evidence="1">Uncharacterized protein</fullName>
    </submittedName>
</protein>
<evidence type="ECO:0000313" key="1">
    <source>
        <dbReference type="EMBL" id="RNA02470.1"/>
    </source>
</evidence>
<sequence length="149" mass="17329">MKNSENYVSNKPKISNLSGGTKDVSNFLLFQKKNQQKVEIDELYLFKCLRIQQIPPPHINQSWIGFFSIPSMSLVYLMNLLKAHMYSLVSTHMVRSNRDLSFWLQNKKHPSSIMYSYCPGDTFKKFVTTQLPKSNFGMLISILSRMLIK</sequence>
<reference evidence="1 2" key="1">
    <citation type="journal article" date="2018" name="Sci. Rep.">
        <title>Genomic signatures of local adaptation to the degree of environmental predictability in rotifers.</title>
        <authorList>
            <person name="Franch-Gras L."/>
            <person name="Hahn C."/>
            <person name="Garcia-Roger E.M."/>
            <person name="Carmona M.J."/>
            <person name="Serra M."/>
            <person name="Gomez A."/>
        </authorList>
    </citation>
    <scope>NUCLEOTIDE SEQUENCE [LARGE SCALE GENOMIC DNA]</scope>
    <source>
        <strain evidence="1">HYR1</strain>
    </source>
</reference>
<dbReference type="AlphaFoldDB" id="A0A3M7PTS1"/>
<dbReference type="EMBL" id="REGN01008867">
    <property type="protein sequence ID" value="RNA02470.1"/>
    <property type="molecule type" value="Genomic_DNA"/>
</dbReference>
<evidence type="ECO:0000313" key="2">
    <source>
        <dbReference type="Proteomes" id="UP000276133"/>
    </source>
</evidence>